<sequence length="230" mass="26079">MARRLPPRDAQKYSYNMRSSLKYEASTDEHDQTTPVLLNLPVEVRYMIFGLLIHSTTGYRPEFNRQLRSEVQAYSNDRFTAGVRSLGPNASNLVDWFKNNDAFATATIKDFVIIYTRNVVIQKPDLGTVQLVGTRFCIYMDIHNAPAFRFNALCLTEPGLKDTTQTEYDDMEITQQCAEALEAAGDEVLATIGDGTVEHVIADLIATFFAGLDQNWEVRSEDGKDIWYIM</sequence>
<dbReference type="EMBL" id="NHZQ01000419">
    <property type="protein sequence ID" value="PSK36653.1"/>
    <property type="molecule type" value="Genomic_DNA"/>
</dbReference>
<evidence type="ECO:0000313" key="1">
    <source>
        <dbReference type="EMBL" id="PSK36653.1"/>
    </source>
</evidence>
<keyword evidence="2" id="KW-1185">Reference proteome</keyword>
<accession>A0A2P7YL05</accession>
<gene>
    <name evidence="1" type="ORF">B9Z65_1836</name>
</gene>
<protein>
    <submittedName>
        <fullName evidence="1">Uncharacterized protein</fullName>
    </submittedName>
</protein>
<proteinExistence type="predicted"/>
<dbReference type="AlphaFoldDB" id="A0A2P7YL05"/>
<dbReference type="Proteomes" id="UP000243723">
    <property type="component" value="Unassembled WGS sequence"/>
</dbReference>
<evidence type="ECO:0000313" key="2">
    <source>
        <dbReference type="Proteomes" id="UP000243723"/>
    </source>
</evidence>
<name>A0A2P7YL05_9PEZI</name>
<reference evidence="1 2" key="1">
    <citation type="submission" date="2017-05" db="EMBL/GenBank/DDBJ databases">
        <title>Draft genome sequence of Elsinoe australis.</title>
        <authorList>
            <person name="Cheng Q."/>
        </authorList>
    </citation>
    <scope>NUCLEOTIDE SEQUENCE [LARGE SCALE GENOMIC DNA]</scope>
    <source>
        <strain evidence="1 2">NL1</strain>
    </source>
</reference>
<comment type="caution">
    <text evidence="1">The sequence shown here is derived from an EMBL/GenBank/DDBJ whole genome shotgun (WGS) entry which is preliminary data.</text>
</comment>
<organism evidence="1 2">
    <name type="scientific">Elsinoe australis</name>
    <dbReference type="NCBI Taxonomy" id="40998"/>
    <lineage>
        <taxon>Eukaryota</taxon>
        <taxon>Fungi</taxon>
        <taxon>Dikarya</taxon>
        <taxon>Ascomycota</taxon>
        <taxon>Pezizomycotina</taxon>
        <taxon>Dothideomycetes</taxon>
        <taxon>Dothideomycetidae</taxon>
        <taxon>Myriangiales</taxon>
        <taxon>Elsinoaceae</taxon>
        <taxon>Elsinoe</taxon>
    </lineage>
</organism>